<dbReference type="AlphaFoldDB" id="A0A6P4YVG1"/>
<evidence type="ECO:0000256" key="2">
    <source>
        <dbReference type="ARBA" id="ARBA00022737"/>
    </source>
</evidence>
<keyword evidence="1" id="KW-0433">Leucine-rich repeat</keyword>
<feature type="compositionally biased region" description="Polar residues" evidence="3">
    <location>
        <begin position="572"/>
        <end position="583"/>
    </location>
</feature>
<dbReference type="InterPro" id="IPR003591">
    <property type="entry name" value="Leu-rich_rpt_typical-subtyp"/>
</dbReference>
<feature type="region of interest" description="Disordered" evidence="3">
    <location>
        <begin position="397"/>
        <end position="431"/>
    </location>
</feature>
<feature type="chain" id="PRO_5028080231" evidence="5">
    <location>
        <begin position="23"/>
        <end position="583"/>
    </location>
</feature>
<organism evidence="6 7">
    <name type="scientific">Branchiostoma belcheri</name>
    <name type="common">Amphioxus</name>
    <dbReference type="NCBI Taxonomy" id="7741"/>
    <lineage>
        <taxon>Eukaryota</taxon>
        <taxon>Metazoa</taxon>
        <taxon>Chordata</taxon>
        <taxon>Cephalochordata</taxon>
        <taxon>Leptocardii</taxon>
        <taxon>Amphioxiformes</taxon>
        <taxon>Branchiostomatidae</taxon>
        <taxon>Branchiostoma</taxon>
    </lineage>
</organism>
<evidence type="ECO:0000313" key="7">
    <source>
        <dbReference type="RefSeq" id="XP_019622717.1"/>
    </source>
</evidence>
<feature type="signal peptide" evidence="5">
    <location>
        <begin position="1"/>
        <end position="22"/>
    </location>
</feature>
<name>A0A6P4YVG1_BRABE</name>
<accession>A0A6P4YVG1</accession>
<dbReference type="InterPro" id="IPR032675">
    <property type="entry name" value="LRR_dom_sf"/>
</dbReference>
<feature type="region of interest" description="Disordered" evidence="3">
    <location>
        <begin position="543"/>
        <end position="583"/>
    </location>
</feature>
<proteinExistence type="predicted"/>
<protein>
    <submittedName>
        <fullName evidence="7">Uncharacterized protein LOC109468819</fullName>
    </submittedName>
</protein>
<dbReference type="KEGG" id="bbel:109468819"/>
<evidence type="ECO:0000256" key="4">
    <source>
        <dbReference type="SAM" id="Phobius"/>
    </source>
</evidence>
<sequence>MERMSRLYVAVLVLVVLKFSLPCPEECFSRYRTRENNCKCPRQQNENNMKCYSRQDLAVAANRVCSAENHGLTCLNGIPTGFDQSVIGILLNNLFNITTLTRHDIPPLRKLFRLNIIGSTIQAIEAGAFSSVPAIRWITIKCSRLQHIGEDTFQNLPSLKTISLDHNLIETVASRAFVGHKSLTTIILSGNQLKEVPFEAFSLIRHSATGAGIHVNLNNNQITTILEANWMKIVDTRLSIHLYFNPLVCNGRIRWLVCNTTKLYHGVLLQAGLLKCTSPPELAGYDFKSLHANSFCSSTEPTAKSMMTSTSTFPNAMTSGTMDSTHGVTLERDLDDGQQSDNIYIPIAVTVGVIVLVAGTAAMGIIYKQHVSKGRQNPVHGQQGVIISSQLIRNRLYQPSGSATGDDRDKEETEETVEDSARQNPVHKRHGVIIDTSQLISNQMYTSSASSANSANQDTLMTEETEEDSARQNPVHKLIDTSQLISNRLYGSSASSGNNANEYTETTGGTGENSDLTPHLTVPLDVLNNTRIIEPYSSVDLDDISNNEEMKDDLGPSRGNLEVQDEDDMEPYSTTTWDQIGDP</sequence>
<feature type="compositionally biased region" description="Low complexity" evidence="3">
    <location>
        <begin position="491"/>
        <end position="507"/>
    </location>
</feature>
<keyword evidence="6" id="KW-1185">Reference proteome</keyword>
<keyword evidence="5" id="KW-0732">Signal</keyword>
<evidence type="ECO:0000313" key="6">
    <source>
        <dbReference type="Proteomes" id="UP000515135"/>
    </source>
</evidence>
<dbReference type="InterPro" id="IPR051295">
    <property type="entry name" value="LGI_related"/>
</dbReference>
<dbReference type="Pfam" id="PF13855">
    <property type="entry name" value="LRR_8"/>
    <property type="match status" value="1"/>
</dbReference>
<reference evidence="7" key="1">
    <citation type="submission" date="2025-08" db="UniProtKB">
        <authorList>
            <consortium name="RefSeq"/>
        </authorList>
    </citation>
    <scope>IDENTIFICATION</scope>
    <source>
        <tissue evidence="7">Gonad</tissue>
    </source>
</reference>
<keyword evidence="2" id="KW-0677">Repeat</keyword>
<feature type="region of interest" description="Disordered" evidence="3">
    <location>
        <begin position="490"/>
        <end position="517"/>
    </location>
</feature>
<feature type="transmembrane region" description="Helical" evidence="4">
    <location>
        <begin position="343"/>
        <end position="367"/>
    </location>
</feature>
<dbReference type="RefSeq" id="XP_019622717.1">
    <property type="nucleotide sequence ID" value="XM_019767158.1"/>
</dbReference>
<evidence type="ECO:0000256" key="5">
    <source>
        <dbReference type="SAM" id="SignalP"/>
    </source>
</evidence>
<keyword evidence="4" id="KW-1133">Transmembrane helix</keyword>
<feature type="region of interest" description="Disordered" evidence="3">
    <location>
        <begin position="445"/>
        <end position="475"/>
    </location>
</feature>
<dbReference type="OrthoDB" id="10054206at2759"/>
<feature type="compositionally biased region" description="Low complexity" evidence="3">
    <location>
        <begin position="447"/>
        <end position="456"/>
    </location>
</feature>
<evidence type="ECO:0000256" key="1">
    <source>
        <dbReference type="ARBA" id="ARBA00022614"/>
    </source>
</evidence>
<dbReference type="SMART" id="SM00369">
    <property type="entry name" value="LRR_TYP"/>
    <property type="match status" value="3"/>
</dbReference>
<gene>
    <name evidence="7" type="primary">LOC109468819</name>
</gene>
<dbReference type="PANTHER" id="PTHR24367:SF318">
    <property type="entry name" value="LEUCINE-RICH GLIOMA-INACTIVATED PROTEIN 1-LIKE"/>
    <property type="match status" value="1"/>
</dbReference>
<evidence type="ECO:0000256" key="3">
    <source>
        <dbReference type="SAM" id="MobiDB-lite"/>
    </source>
</evidence>
<keyword evidence="4" id="KW-0472">Membrane</keyword>
<dbReference type="Gene3D" id="3.80.10.10">
    <property type="entry name" value="Ribonuclease Inhibitor"/>
    <property type="match status" value="2"/>
</dbReference>
<dbReference type="InterPro" id="IPR001611">
    <property type="entry name" value="Leu-rich_rpt"/>
</dbReference>
<keyword evidence="4" id="KW-0812">Transmembrane</keyword>
<dbReference type="PANTHER" id="PTHR24367">
    <property type="entry name" value="LEUCINE-RICH REPEAT-CONTAINING PROTEIN"/>
    <property type="match status" value="1"/>
</dbReference>
<dbReference type="SUPFAM" id="SSF52058">
    <property type="entry name" value="L domain-like"/>
    <property type="match status" value="1"/>
</dbReference>
<dbReference type="GeneID" id="109468819"/>
<dbReference type="Proteomes" id="UP000515135">
    <property type="component" value="Unplaced"/>
</dbReference>